<evidence type="ECO:0000313" key="1">
    <source>
        <dbReference type="EMBL" id="KAF5848603.1"/>
    </source>
</evidence>
<protein>
    <submittedName>
        <fullName evidence="1">Uncharacterized protein</fullName>
    </submittedName>
</protein>
<reference evidence="1" key="1">
    <citation type="submission" date="2019-11" db="EMBL/GenBank/DDBJ databases">
        <title>Bipolaris sorokiniana Genome sequencing.</title>
        <authorList>
            <person name="Wang H."/>
        </authorList>
    </citation>
    <scope>NUCLEOTIDE SEQUENCE</scope>
</reference>
<gene>
    <name evidence="1" type="ORF">GGP41_009712</name>
</gene>
<accession>A0A8H5ZDZ0</accession>
<evidence type="ECO:0000313" key="2">
    <source>
        <dbReference type="Proteomes" id="UP000624244"/>
    </source>
</evidence>
<comment type="caution">
    <text evidence="1">The sequence shown here is derived from an EMBL/GenBank/DDBJ whole genome shotgun (WGS) entry which is preliminary data.</text>
</comment>
<organism evidence="1 2">
    <name type="scientific">Cochliobolus sativus</name>
    <name type="common">Common root rot and spot blotch fungus</name>
    <name type="synonym">Bipolaris sorokiniana</name>
    <dbReference type="NCBI Taxonomy" id="45130"/>
    <lineage>
        <taxon>Eukaryota</taxon>
        <taxon>Fungi</taxon>
        <taxon>Dikarya</taxon>
        <taxon>Ascomycota</taxon>
        <taxon>Pezizomycotina</taxon>
        <taxon>Dothideomycetes</taxon>
        <taxon>Pleosporomycetidae</taxon>
        <taxon>Pleosporales</taxon>
        <taxon>Pleosporineae</taxon>
        <taxon>Pleosporaceae</taxon>
        <taxon>Bipolaris</taxon>
    </lineage>
</organism>
<proteinExistence type="predicted"/>
<dbReference type="Proteomes" id="UP000624244">
    <property type="component" value="Unassembled WGS sequence"/>
</dbReference>
<dbReference type="EMBL" id="WNKQ01000010">
    <property type="protein sequence ID" value="KAF5848603.1"/>
    <property type="molecule type" value="Genomic_DNA"/>
</dbReference>
<sequence>MRLVWEEDIVAAHHYGYDESRGDEGREAQVLGFCFVVAGADGDEGISKISGAPSVVSVCFRGSHVTIAAWPITPRSQTVMSATTLFLCALAHADASGTAKQIPDWHAHVVQECSACCLQGTRRRGLSQGSDKSPSD</sequence>
<name>A0A8H5ZDZ0_COCSA</name>
<dbReference type="AlphaFoldDB" id="A0A8H5ZDZ0"/>